<feature type="transmembrane region" description="Helical" evidence="2">
    <location>
        <begin position="1151"/>
        <end position="1169"/>
    </location>
</feature>
<dbReference type="InterPro" id="IPR045851">
    <property type="entry name" value="AMP-bd_C_sf"/>
</dbReference>
<gene>
    <name evidence="5" type="ORF">SEMRO_11_G008430.1</name>
</gene>
<dbReference type="Pfam" id="PF00501">
    <property type="entry name" value="AMP-binding"/>
    <property type="match status" value="2"/>
</dbReference>
<dbReference type="PANTHER" id="PTHR22754:SF32">
    <property type="entry name" value="DISCO-INTERACTING PROTEIN 2"/>
    <property type="match status" value="1"/>
</dbReference>
<dbReference type="Gene3D" id="3.30.300.30">
    <property type="match status" value="1"/>
</dbReference>
<comment type="caution">
    <text evidence="5">The sequence shown here is derived from an EMBL/GenBank/DDBJ whole genome shotgun (WGS) entry which is preliminary data.</text>
</comment>
<evidence type="ECO:0000259" key="4">
    <source>
        <dbReference type="Pfam" id="PF23024"/>
    </source>
</evidence>
<dbReference type="SUPFAM" id="SSF51161">
    <property type="entry name" value="Trimeric LpxA-like enzymes"/>
    <property type="match status" value="1"/>
</dbReference>
<dbReference type="InterPro" id="IPR036736">
    <property type="entry name" value="ACP-like_sf"/>
</dbReference>
<evidence type="ECO:0000256" key="2">
    <source>
        <dbReference type="SAM" id="Phobius"/>
    </source>
</evidence>
<feature type="domain" description="AMP-dependent synthetase/ligase" evidence="3">
    <location>
        <begin position="13"/>
        <end position="120"/>
    </location>
</feature>
<protein>
    <recommendedName>
        <fullName evidence="7">AMP-dependent synthetase/ligase domain-containing protein</fullName>
    </recommendedName>
</protein>
<evidence type="ECO:0000313" key="5">
    <source>
        <dbReference type="EMBL" id="CAB9496883.1"/>
    </source>
</evidence>
<keyword evidence="2" id="KW-0812">Transmembrane</keyword>
<accession>A0A9N8GZY2</accession>
<feature type="transmembrane region" description="Helical" evidence="2">
    <location>
        <begin position="705"/>
        <end position="733"/>
    </location>
</feature>
<feature type="region of interest" description="Disordered" evidence="1">
    <location>
        <begin position="1304"/>
        <end position="1327"/>
    </location>
</feature>
<evidence type="ECO:0000313" key="6">
    <source>
        <dbReference type="Proteomes" id="UP001153069"/>
    </source>
</evidence>
<organism evidence="5 6">
    <name type="scientific">Seminavis robusta</name>
    <dbReference type="NCBI Taxonomy" id="568900"/>
    <lineage>
        <taxon>Eukaryota</taxon>
        <taxon>Sar</taxon>
        <taxon>Stramenopiles</taxon>
        <taxon>Ochrophyta</taxon>
        <taxon>Bacillariophyta</taxon>
        <taxon>Bacillariophyceae</taxon>
        <taxon>Bacillariophycidae</taxon>
        <taxon>Naviculales</taxon>
        <taxon>Naviculaceae</taxon>
        <taxon>Seminavis</taxon>
    </lineage>
</organism>
<dbReference type="Gene3D" id="1.10.1200.10">
    <property type="entry name" value="ACP-like"/>
    <property type="match status" value="1"/>
</dbReference>
<dbReference type="InterPro" id="IPR000873">
    <property type="entry name" value="AMP-dep_synth/lig_dom"/>
</dbReference>
<proteinExistence type="predicted"/>
<evidence type="ECO:0000259" key="3">
    <source>
        <dbReference type="Pfam" id="PF00501"/>
    </source>
</evidence>
<sequence>MKFFSTILEALAHHSMQSPDKVVFTWVDINCKEENKLTFKQLQDQSNAVAARLIKLGCKKGDRVMIAYPFGLEFMAGMFGAMKVGVIACSIYPPNPNQLKTEMPKFRGFAEDAGANFALTTNVFAGAMTAAGVLYKTGVTWIGTDKLTIKKPKPNKPKGYETYNGEPEEYPLDPDMGLVAGFMSSLYTGIHLVMASPLDFVASPLLLTDMVEKYHANLTCAPNFAYALLLKRLEQANRKADWSCVKRAMFGGEPAQIHVVEAAAKTLSIKPEYVYNIYGLAESVVFLTAGSAYPDSEGLVCCGEVDSPTLKLRIVQDGKEVEKGQVGSIWAQSPRVAAGYYGQSELTTTTFANILPGYGGSWLDTGDLGKIADGQLYVTGRAKDVIIINGKNYYPTDVELSIDDLFGDVIRPGRTTAFQLGEDSVGITVEGRKDFDKSANADLAVKISNHVSQVHGLLVSDVVVLELGVTPKTTSGKLKRSEIRQTTISGDWKESLSSVEKGSFLEHSFAMNGVASSEFYLSEETQHEIRGRSTTVPFGSLGLGSVPDTAIAGAVGPDDFSNRYANTITSVFGYKVDISKSWAENGLTSLNSAELRNRVEEDFHVVLPAHFAQLYATPKDLEEFLVSSEGQQFPCKAAADHFDFHWSSPRSHCSKLEMSLVQVLGFIAIILVLLTSIFPCYLLAATLQRNCSISEEQQCLTTSFLWFPLLFPLNVFSFSIMVVLCKILVVGMYRPQEINLMSWHYLRWWFVDRLLHVWELFVGRFLLETKFAWLFYWLLGADLAWSTKIDAFIRECDLVSVGANSSVGHAIRCRKFRPWTEGSPRMVFRPIIVGPNCNVSGMLSPGAAIGAGCIVEKLTVVEEGAQVPDGVIARGNPAHNAGSCYSPEANLWDESLLGAFKVLWMFSEAYHYAALYFLAHAILKHILPIWRYHVVLHWFLLFPLASLFAMVTSILLKWLLIGKRDPSEEYEGTLWRRATNWACDYHFRTAAWMLGKFVGASRFDTLVQWCHGLDVDAVSILHTASTFFSPSNVDFVKIRQSFLALTKIELDTPSNEKIKISHSSLGRDAIVHAGTKVIRSNLPSRSQVCDKIYDLNPPNTQLAVSWSFILLEVILPEVALLILNAIIFWSIVPTYELASAIAGSNSSPSVLVLAIVGATVFQFLVWILLAKIIEWAFLNVLSLSIQKGFFRVYTSYVNSFRDGNPIEVFLMGTLFFKRYVQFMGAEVNGDLWFFDCTLKEFGNLHFQDNTIVDNAFPRGHYLDINGITLNDVYISGIVHPGCYIAAGAVVEGRENGPWKSFFPSTSEKVAPSRKHPSSRQSLHEFDA</sequence>
<keyword evidence="2" id="KW-0472">Membrane</keyword>
<keyword evidence="2" id="KW-1133">Transmembrane helix</keyword>
<dbReference type="SUPFAM" id="SSF56801">
    <property type="entry name" value="Acetyl-CoA synthetase-like"/>
    <property type="match status" value="1"/>
</dbReference>
<dbReference type="SUPFAM" id="SSF47336">
    <property type="entry name" value="ACP-like"/>
    <property type="match status" value="1"/>
</dbReference>
<evidence type="ECO:0008006" key="7">
    <source>
        <dbReference type="Google" id="ProtNLM"/>
    </source>
</evidence>
<dbReference type="InterPro" id="IPR042099">
    <property type="entry name" value="ANL_N_sf"/>
</dbReference>
<feature type="transmembrane region" description="Helical" evidence="2">
    <location>
        <begin position="1108"/>
        <end position="1131"/>
    </location>
</feature>
<dbReference type="Pfam" id="PF23024">
    <property type="entry name" value="AMP-dom_DIP2-like"/>
    <property type="match status" value="1"/>
</dbReference>
<name>A0A9N8GZY2_9STRA</name>
<reference evidence="5" key="1">
    <citation type="submission" date="2020-06" db="EMBL/GenBank/DDBJ databases">
        <authorList>
            <consortium name="Plant Systems Biology data submission"/>
        </authorList>
    </citation>
    <scope>NUCLEOTIDE SEQUENCE</scope>
    <source>
        <strain evidence="5">D6</strain>
    </source>
</reference>
<dbReference type="Proteomes" id="UP001153069">
    <property type="component" value="Unassembled WGS sequence"/>
</dbReference>
<feature type="transmembrane region" description="Helical" evidence="2">
    <location>
        <begin position="936"/>
        <end position="960"/>
    </location>
</feature>
<evidence type="ECO:0000256" key="1">
    <source>
        <dbReference type="SAM" id="MobiDB-lite"/>
    </source>
</evidence>
<dbReference type="InterPro" id="IPR011004">
    <property type="entry name" value="Trimer_LpxA-like_sf"/>
</dbReference>
<feature type="domain" description="AMP-binding enzyme C-terminal" evidence="4">
    <location>
        <begin position="384"/>
        <end position="486"/>
    </location>
</feature>
<feature type="transmembrane region" description="Helical" evidence="2">
    <location>
        <begin position="660"/>
        <end position="684"/>
    </location>
</feature>
<dbReference type="PANTHER" id="PTHR22754">
    <property type="entry name" value="DISCO-INTERACTING PROTEIN 2 DIP2 -RELATED"/>
    <property type="match status" value="1"/>
</dbReference>
<dbReference type="Gene3D" id="2.160.10.10">
    <property type="entry name" value="Hexapeptide repeat proteins"/>
    <property type="match status" value="1"/>
</dbReference>
<keyword evidence="6" id="KW-1185">Reference proteome</keyword>
<dbReference type="EMBL" id="CAICTM010000011">
    <property type="protein sequence ID" value="CAB9496883.1"/>
    <property type="molecule type" value="Genomic_DNA"/>
</dbReference>
<dbReference type="Gene3D" id="3.40.50.12780">
    <property type="entry name" value="N-terminal domain of ligase-like"/>
    <property type="match status" value="2"/>
</dbReference>
<feature type="domain" description="AMP-dependent synthetase/ligase" evidence="3">
    <location>
        <begin position="174"/>
        <end position="341"/>
    </location>
</feature>
<dbReference type="InterPro" id="IPR025110">
    <property type="entry name" value="AMP-bd_C"/>
</dbReference>
<dbReference type="OrthoDB" id="199633at2759"/>